<dbReference type="Gene3D" id="1.20.120.530">
    <property type="entry name" value="GntR ligand-binding domain-like"/>
    <property type="match status" value="1"/>
</dbReference>
<dbReference type="PANTHER" id="PTHR43537">
    <property type="entry name" value="TRANSCRIPTIONAL REGULATOR, GNTR FAMILY"/>
    <property type="match status" value="1"/>
</dbReference>
<dbReference type="InterPro" id="IPR000524">
    <property type="entry name" value="Tscrpt_reg_HTH_GntR"/>
</dbReference>
<dbReference type="AlphaFoldDB" id="A0A846Z9W1"/>
<keyword evidence="6" id="KW-1185">Reference proteome</keyword>
<dbReference type="InterPro" id="IPR036388">
    <property type="entry name" value="WH-like_DNA-bd_sf"/>
</dbReference>
<comment type="caution">
    <text evidence="5">The sequence shown here is derived from an EMBL/GenBank/DDBJ whole genome shotgun (WGS) entry which is preliminary data.</text>
</comment>
<evidence type="ECO:0000259" key="4">
    <source>
        <dbReference type="PROSITE" id="PS50949"/>
    </source>
</evidence>
<protein>
    <submittedName>
        <fullName evidence="5">GntR family transcriptional regulator</fullName>
    </submittedName>
</protein>
<gene>
    <name evidence="5" type="ORF">HGB48_26125</name>
</gene>
<evidence type="ECO:0000313" key="6">
    <source>
        <dbReference type="Proteomes" id="UP000579250"/>
    </source>
</evidence>
<feature type="domain" description="HTH gntR-type" evidence="4">
    <location>
        <begin position="8"/>
        <end position="75"/>
    </location>
</feature>
<dbReference type="CDD" id="cd07377">
    <property type="entry name" value="WHTH_GntR"/>
    <property type="match status" value="1"/>
</dbReference>
<dbReference type="SUPFAM" id="SSF48008">
    <property type="entry name" value="GntR ligand-binding domain-like"/>
    <property type="match status" value="1"/>
</dbReference>
<dbReference type="PROSITE" id="PS50949">
    <property type="entry name" value="HTH_GNTR"/>
    <property type="match status" value="1"/>
</dbReference>
<dbReference type="InterPro" id="IPR036390">
    <property type="entry name" value="WH_DNA-bd_sf"/>
</dbReference>
<organism evidence="5 6">
    <name type="scientific">Actinomadura latina</name>
    <dbReference type="NCBI Taxonomy" id="163603"/>
    <lineage>
        <taxon>Bacteria</taxon>
        <taxon>Bacillati</taxon>
        <taxon>Actinomycetota</taxon>
        <taxon>Actinomycetes</taxon>
        <taxon>Streptosporangiales</taxon>
        <taxon>Thermomonosporaceae</taxon>
        <taxon>Actinomadura</taxon>
    </lineage>
</organism>
<evidence type="ECO:0000256" key="2">
    <source>
        <dbReference type="ARBA" id="ARBA00023125"/>
    </source>
</evidence>
<dbReference type="SMART" id="SM00895">
    <property type="entry name" value="FCD"/>
    <property type="match status" value="1"/>
</dbReference>
<reference evidence="5 6" key="1">
    <citation type="submission" date="2020-04" db="EMBL/GenBank/DDBJ databases">
        <title>MicrobeNet Type strains.</title>
        <authorList>
            <person name="Nicholson A.C."/>
        </authorList>
    </citation>
    <scope>NUCLEOTIDE SEQUENCE [LARGE SCALE GENOMIC DNA]</scope>
    <source>
        <strain evidence="5 6">ATCC BAA-277</strain>
    </source>
</reference>
<dbReference type="GO" id="GO:0003677">
    <property type="term" value="F:DNA binding"/>
    <property type="evidence" value="ECO:0007669"/>
    <property type="project" value="UniProtKB-KW"/>
</dbReference>
<keyword evidence="3" id="KW-0804">Transcription</keyword>
<dbReference type="Proteomes" id="UP000579250">
    <property type="component" value="Unassembled WGS sequence"/>
</dbReference>
<accession>A0A846Z9W1</accession>
<dbReference type="Pfam" id="PF07729">
    <property type="entry name" value="FCD"/>
    <property type="match status" value="1"/>
</dbReference>
<dbReference type="InterPro" id="IPR011711">
    <property type="entry name" value="GntR_C"/>
</dbReference>
<evidence type="ECO:0000256" key="1">
    <source>
        <dbReference type="ARBA" id="ARBA00023015"/>
    </source>
</evidence>
<dbReference type="RefSeq" id="WP_067640397.1">
    <property type="nucleotide sequence ID" value="NZ_JAAXPI010000049.1"/>
</dbReference>
<dbReference type="SUPFAM" id="SSF46785">
    <property type="entry name" value="Winged helix' DNA-binding domain"/>
    <property type="match status" value="1"/>
</dbReference>
<dbReference type="PANTHER" id="PTHR43537:SF20">
    <property type="entry name" value="HTH-TYPE TRANSCRIPTIONAL REPRESSOR GLAR"/>
    <property type="match status" value="1"/>
</dbReference>
<dbReference type="GO" id="GO:0003700">
    <property type="term" value="F:DNA-binding transcription factor activity"/>
    <property type="evidence" value="ECO:0007669"/>
    <property type="project" value="InterPro"/>
</dbReference>
<dbReference type="Gene3D" id="1.10.10.10">
    <property type="entry name" value="Winged helix-like DNA-binding domain superfamily/Winged helix DNA-binding domain"/>
    <property type="match status" value="1"/>
</dbReference>
<name>A0A846Z9W1_9ACTN</name>
<dbReference type="SMART" id="SM00345">
    <property type="entry name" value="HTH_GNTR"/>
    <property type="match status" value="1"/>
</dbReference>
<sequence>MARTHTAETLASHVYGELRRSILNGVYAPGERLKPSELRLTYGVSVSVIREALSRLAEQRLVRSRHNQGFHVAELTEAGLRELTNLRVLNEGYALRESIARGDFAWESRVLAAHHLLVKTPARAPGDPDHTTEEWAVAHRDFHRALISACEMPMLLEICDSLFDASELYRRLSAPLTEGSKRDVACEHRELCEAALARDADLTVQRLSEHFNRTTELLIGRLVVSWKPEPVPGA</sequence>
<dbReference type="Pfam" id="PF00392">
    <property type="entry name" value="GntR"/>
    <property type="match status" value="1"/>
</dbReference>
<proteinExistence type="predicted"/>
<evidence type="ECO:0000313" key="5">
    <source>
        <dbReference type="EMBL" id="NKZ07193.1"/>
    </source>
</evidence>
<keyword evidence="1" id="KW-0805">Transcription regulation</keyword>
<dbReference type="EMBL" id="JAAXPI010000049">
    <property type="protein sequence ID" value="NKZ07193.1"/>
    <property type="molecule type" value="Genomic_DNA"/>
</dbReference>
<dbReference type="InterPro" id="IPR008920">
    <property type="entry name" value="TF_FadR/GntR_C"/>
</dbReference>
<keyword evidence="2" id="KW-0238">DNA-binding</keyword>
<evidence type="ECO:0000256" key="3">
    <source>
        <dbReference type="ARBA" id="ARBA00023163"/>
    </source>
</evidence>